<keyword evidence="4" id="KW-1185">Reference proteome</keyword>
<reference evidence="3 4" key="1">
    <citation type="submission" date="2020-08" db="EMBL/GenBank/DDBJ databases">
        <title>Genome sequence of Diaphorobacter aerolatus KACC 16536T.</title>
        <authorList>
            <person name="Hyun D.-W."/>
            <person name="Bae J.-W."/>
        </authorList>
    </citation>
    <scope>NUCLEOTIDE SEQUENCE [LARGE SCALE GENOMIC DNA]</scope>
    <source>
        <strain evidence="3 4">KACC 16536</strain>
    </source>
</reference>
<evidence type="ECO:0000313" key="3">
    <source>
        <dbReference type="EMBL" id="QNP47324.1"/>
    </source>
</evidence>
<sequence>MPKIHFNGARSDEYGVALYIVLVIVLMTSLFAIWAARSAMFHEILTGNEADYQRTFEAAQILMTDAEFDIRGLQASGKPCDAKNICRASTPIRFPTDRAEMVELITYLDTLPTGCAFGICRKRLDVQDFWSDPSMLLKMTSSDVGARYGQFTGASSGSGANPILAINETARQIKDLKGAWYWIEILPFADTETGLLSEYEKNPHLAAYAPDKRRPWLYRITIYARGRKKGTEVVLQSVLSLQSME</sequence>
<gene>
    <name evidence="3" type="ORF">H9K75_13265</name>
</gene>
<keyword evidence="1" id="KW-0812">Transmembrane</keyword>
<keyword evidence="1" id="KW-0472">Membrane</keyword>
<dbReference type="EMBL" id="CP060783">
    <property type="protein sequence ID" value="QNP47324.1"/>
    <property type="molecule type" value="Genomic_DNA"/>
</dbReference>
<evidence type="ECO:0000256" key="1">
    <source>
        <dbReference type="SAM" id="Phobius"/>
    </source>
</evidence>
<dbReference type="Proteomes" id="UP000516028">
    <property type="component" value="Chromosome"/>
</dbReference>
<dbReference type="RefSeq" id="WP_187723037.1">
    <property type="nucleotide sequence ID" value="NZ_CP060783.1"/>
</dbReference>
<protein>
    <submittedName>
        <fullName evidence="3">Pilus assembly protein PilX</fullName>
    </submittedName>
</protein>
<name>A0A7H0GGA8_9BURK</name>
<dbReference type="AlphaFoldDB" id="A0A7H0GGA8"/>
<evidence type="ECO:0000259" key="2">
    <source>
        <dbReference type="Pfam" id="PF13681"/>
    </source>
</evidence>
<evidence type="ECO:0000313" key="4">
    <source>
        <dbReference type="Proteomes" id="UP000516028"/>
    </source>
</evidence>
<dbReference type="InterPro" id="IPR025205">
    <property type="entry name" value="PilX/PilW_C"/>
</dbReference>
<organism evidence="3 4">
    <name type="scientific">Diaphorobacter aerolatus</name>
    <dbReference type="NCBI Taxonomy" id="1288495"/>
    <lineage>
        <taxon>Bacteria</taxon>
        <taxon>Pseudomonadati</taxon>
        <taxon>Pseudomonadota</taxon>
        <taxon>Betaproteobacteria</taxon>
        <taxon>Burkholderiales</taxon>
        <taxon>Comamonadaceae</taxon>
        <taxon>Diaphorobacter</taxon>
    </lineage>
</organism>
<feature type="transmembrane region" description="Helical" evidence="1">
    <location>
        <begin position="16"/>
        <end position="36"/>
    </location>
</feature>
<proteinExistence type="predicted"/>
<accession>A0A7H0GGA8</accession>
<dbReference type="Pfam" id="PF13681">
    <property type="entry name" value="PilX"/>
    <property type="match status" value="1"/>
</dbReference>
<feature type="domain" description="PilX/PilW C-terminal" evidence="2">
    <location>
        <begin position="118"/>
        <end position="239"/>
    </location>
</feature>
<keyword evidence="1" id="KW-1133">Transmembrane helix</keyword>
<dbReference type="KEGG" id="daer:H9K75_13265"/>